<dbReference type="InParanoid" id="A0A066VBG2"/>
<dbReference type="EMBL" id="JMSN01000109">
    <property type="protein sequence ID" value="KDN39092.1"/>
    <property type="molecule type" value="Genomic_DNA"/>
</dbReference>
<evidence type="ECO:0000256" key="5">
    <source>
        <dbReference type="SAM" id="SignalP"/>
    </source>
</evidence>
<dbReference type="STRING" id="1037660.A0A066VBG2"/>
<keyword evidence="5" id="KW-0732">Signal</keyword>
<keyword evidence="7" id="KW-1185">Reference proteome</keyword>
<evidence type="ECO:0000256" key="3">
    <source>
        <dbReference type="ARBA" id="ARBA00023002"/>
    </source>
</evidence>
<protein>
    <submittedName>
        <fullName evidence="6">Uncharacterized protein</fullName>
    </submittedName>
</protein>
<dbReference type="SUPFAM" id="SSF48264">
    <property type="entry name" value="Cytochrome P450"/>
    <property type="match status" value="1"/>
</dbReference>
<dbReference type="InterPro" id="IPR036396">
    <property type="entry name" value="Cyt_P450_sf"/>
</dbReference>
<dbReference type="GeneID" id="25265185"/>
<gene>
    <name evidence="6" type="ORF">K437DRAFT_259198</name>
</gene>
<organism evidence="6 7">
    <name type="scientific">Tilletiaria anomala (strain ATCC 24038 / CBS 436.72 / UBC 951)</name>
    <dbReference type="NCBI Taxonomy" id="1037660"/>
    <lineage>
        <taxon>Eukaryota</taxon>
        <taxon>Fungi</taxon>
        <taxon>Dikarya</taxon>
        <taxon>Basidiomycota</taxon>
        <taxon>Ustilaginomycotina</taxon>
        <taxon>Exobasidiomycetes</taxon>
        <taxon>Georgefischeriales</taxon>
        <taxon>Tilletiariaceae</taxon>
        <taxon>Tilletiaria</taxon>
    </lineage>
</organism>
<keyword evidence="2" id="KW-0479">Metal-binding</keyword>
<keyword evidence="3" id="KW-0560">Oxidoreductase</keyword>
<name>A0A066VBG2_TILAU</name>
<dbReference type="PANTHER" id="PTHR24296">
    <property type="entry name" value="CYTOCHROME P450"/>
    <property type="match status" value="1"/>
</dbReference>
<dbReference type="Proteomes" id="UP000027361">
    <property type="component" value="Unassembled WGS sequence"/>
</dbReference>
<dbReference type="HOGENOM" id="CLU_1046561_0_0_1"/>
<comment type="caution">
    <text evidence="6">The sequence shown here is derived from an EMBL/GenBank/DDBJ whole genome shotgun (WGS) entry which is preliminary data.</text>
</comment>
<dbReference type="RefSeq" id="XP_013240925.1">
    <property type="nucleotide sequence ID" value="XM_013385471.1"/>
</dbReference>
<dbReference type="AlphaFoldDB" id="A0A066VBG2"/>
<evidence type="ECO:0000256" key="1">
    <source>
        <dbReference type="ARBA" id="ARBA00010617"/>
    </source>
</evidence>
<accession>A0A066VBG2</accession>
<keyword evidence="4" id="KW-0408">Iron</keyword>
<feature type="signal peptide" evidence="5">
    <location>
        <begin position="1"/>
        <end position="27"/>
    </location>
</feature>
<dbReference type="GO" id="GO:0004497">
    <property type="term" value="F:monooxygenase activity"/>
    <property type="evidence" value="ECO:0007669"/>
    <property type="project" value="InterPro"/>
</dbReference>
<evidence type="ECO:0000313" key="7">
    <source>
        <dbReference type="Proteomes" id="UP000027361"/>
    </source>
</evidence>
<evidence type="ECO:0000313" key="6">
    <source>
        <dbReference type="EMBL" id="KDN39092.1"/>
    </source>
</evidence>
<reference evidence="6 7" key="1">
    <citation type="submission" date="2014-05" db="EMBL/GenBank/DDBJ databases">
        <title>Draft genome sequence of a rare smut relative, Tilletiaria anomala UBC 951.</title>
        <authorList>
            <consortium name="DOE Joint Genome Institute"/>
            <person name="Toome M."/>
            <person name="Kuo A."/>
            <person name="Henrissat B."/>
            <person name="Lipzen A."/>
            <person name="Tritt A."/>
            <person name="Yoshinaga Y."/>
            <person name="Zane M."/>
            <person name="Barry K."/>
            <person name="Grigoriev I.V."/>
            <person name="Spatafora J.W."/>
            <person name="Aimea M.C."/>
        </authorList>
    </citation>
    <scope>NUCLEOTIDE SEQUENCE [LARGE SCALE GENOMIC DNA]</scope>
    <source>
        <strain evidence="6 7">UBC 951</strain>
    </source>
</reference>
<dbReference type="GO" id="GO:0016705">
    <property type="term" value="F:oxidoreductase activity, acting on paired donors, with incorporation or reduction of molecular oxygen"/>
    <property type="evidence" value="ECO:0007669"/>
    <property type="project" value="InterPro"/>
</dbReference>
<feature type="chain" id="PRO_5001627998" evidence="5">
    <location>
        <begin position="28"/>
        <end position="266"/>
    </location>
</feature>
<proteinExistence type="inferred from homology"/>
<dbReference type="GO" id="GO:0005506">
    <property type="term" value="F:iron ion binding"/>
    <property type="evidence" value="ECO:0007669"/>
    <property type="project" value="InterPro"/>
</dbReference>
<dbReference type="GO" id="GO:0020037">
    <property type="term" value="F:heme binding"/>
    <property type="evidence" value="ECO:0007669"/>
    <property type="project" value="InterPro"/>
</dbReference>
<sequence length="266" mass="29894">MGYTLRACLLLLVRLAILCLDSLISTALHRTNVCVVEGSECTTKIEGLATRRALCNKPCSIRSVRFASHPTLLSCNQEWYEAPIGTHQIRHGCLTDWKRPTDATGFSCQIITVRLQYIETTQNTRFEYFIKGRLQRSRFESVLGAHVIFIADGDIWQTQHKRDSQIFSASQLRTRVQTAVHEETRKEISIMSEAAARGYASERNQPVLPELFFRFTHSALAKSPSLGTLSASDPRFPASMNPFHSPTPSILHMGFSMSPSRCRSSS</sequence>
<comment type="similarity">
    <text evidence="1">Belongs to the cytochrome P450 family.</text>
</comment>
<evidence type="ECO:0000256" key="4">
    <source>
        <dbReference type="ARBA" id="ARBA00023004"/>
    </source>
</evidence>
<evidence type="ECO:0000256" key="2">
    <source>
        <dbReference type="ARBA" id="ARBA00022723"/>
    </source>
</evidence>